<dbReference type="Pfam" id="PF00501">
    <property type="entry name" value="AMP-binding"/>
    <property type="match status" value="1"/>
</dbReference>
<dbReference type="GO" id="GO:0070566">
    <property type="term" value="F:adenylyltransferase activity"/>
    <property type="evidence" value="ECO:0007669"/>
    <property type="project" value="TreeGrafter"/>
</dbReference>
<keyword evidence="3" id="KW-0436">Ligase</keyword>
<dbReference type="AlphaFoldDB" id="A0A2T0LNK7"/>
<dbReference type="PANTHER" id="PTHR22754:SF32">
    <property type="entry name" value="DISCO-INTERACTING PROTEIN 2"/>
    <property type="match status" value="1"/>
</dbReference>
<comment type="similarity">
    <text evidence="1">Belongs to the ATP-dependent AMP-binding enzyme family.</text>
</comment>
<dbReference type="PANTHER" id="PTHR22754">
    <property type="entry name" value="DISCO-INTERACTING PROTEIN 2 DIP2 -RELATED"/>
    <property type="match status" value="1"/>
</dbReference>
<evidence type="ECO:0000313" key="3">
    <source>
        <dbReference type="EMBL" id="PRX44691.1"/>
    </source>
</evidence>
<evidence type="ECO:0000256" key="1">
    <source>
        <dbReference type="ARBA" id="ARBA00006432"/>
    </source>
</evidence>
<name>A0A2T0LNK7_9PSEU</name>
<evidence type="ECO:0000259" key="2">
    <source>
        <dbReference type="Pfam" id="PF00501"/>
    </source>
</evidence>
<feature type="domain" description="AMP-dependent synthetase/ligase" evidence="2">
    <location>
        <begin position="75"/>
        <end position="441"/>
    </location>
</feature>
<dbReference type="InterPro" id="IPR000873">
    <property type="entry name" value="AMP-dep_synth/lig_dom"/>
</dbReference>
<reference evidence="3 4" key="1">
    <citation type="submission" date="2018-03" db="EMBL/GenBank/DDBJ databases">
        <title>Genomic Encyclopedia of Type Strains, Phase III (KMG-III): the genomes of soil and plant-associated and newly described type strains.</title>
        <authorList>
            <person name="Whitman W."/>
        </authorList>
    </citation>
    <scope>NUCLEOTIDE SEQUENCE [LARGE SCALE GENOMIC DNA]</scope>
    <source>
        <strain evidence="3 4">CGMCC 4.7125</strain>
    </source>
</reference>
<keyword evidence="4" id="KW-1185">Reference proteome</keyword>
<evidence type="ECO:0000313" key="4">
    <source>
        <dbReference type="Proteomes" id="UP000238362"/>
    </source>
</evidence>
<dbReference type="SUPFAM" id="SSF56801">
    <property type="entry name" value="Acetyl-CoA synthetase-like"/>
    <property type="match status" value="1"/>
</dbReference>
<dbReference type="Gene3D" id="3.40.50.12780">
    <property type="entry name" value="N-terminal domain of ligase-like"/>
    <property type="match status" value="1"/>
</dbReference>
<organism evidence="3 4">
    <name type="scientific">Prauserella shujinwangii</name>
    <dbReference type="NCBI Taxonomy" id="1453103"/>
    <lineage>
        <taxon>Bacteria</taxon>
        <taxon>Bacillati</taxon>
        <taxon>Actinomycetota</taxon>
        <taxon>Actinomycetes</taxon>
        <taxon>Pseudonocardiales</taxon>
        <taxon>Pseudonocardiaceae</taxon>
        <taxon>Prauserella</taxon>
    </lineage>
</organism>
<dbReference type="GO" id="GO:0016874">
    <property type="term" value="F:ligase activity"/>
    <property type="evidence" value="ECO:0007669"/>
    <property type="project" value="UniProtKB-KW"/>
</dbReference>
<dbReference type="InterPro" id="IPR042099">
    <property type="entry name" value="ANL_N_sf"/>
</dbReference>
<dbReference type="GO" id="GO:0006633">
    <property type="term" value="P:fatty acid biosynthetic process"/>
    <property type="evidence" value="ECO:0007669"/>
    <property type="project" value="TreeGrafter"/>
</dbReference>
<accession>A0A2T0LNK7</accession>
<protein>
    <submittedName>
        <fullName evidence="3">Acyl-CoA synthetase (AMP-forming)/AMP-acid ligase II</fullName>
    </submittedName>
</protein>
<comment type="caution">
    <text evidence="3">The sequence shown here is derived from an EMBL/GenBank/DDBJ whole genome shotgun (WGS) entry which is preliminary data.</text>
</comment>
<proteinExistence type="inferred from homology"/>
<dbReference type="Proteomes" id="UP000238362">
    <property type="component" value="Unassembled WGS sequence"/>
</dbReference>
<gene>
    <name evidence="3" type="ORF">B0I33_111205</name>
</gene>
<dbReference type="OrthoDB" id="3671040at2"/>
<dbReference type="EMBL" id="PVNH01000011">
    <property type="protein sequence ID" value="PRX44691.1"/>
    <property type="molecule type" value="Genomic_DNA"/>
</dbReference>
<dbReference type="GO" id="GO:0005886">
    <property type="term" value="C:plasma membrane"/>
    <property type="evidence" value="ECO:0007669"/>
    <property type="project" value="TreeGrafter"/>
</dbReference>
<sequence>MYRDRRKNHRCDGGTAVAESKGFAIQRIPGATQSVHLPSASAAADVVEGLVESSQHSPFGMVYFPELSRSLRLIDLEDASARRASFLRAQDLPPGEVVGVLASHRPEFLVDLFGVLRAGCAALILPFTPGAQHYQAGLRAIVDALDTAGAKTVVTDKGLAGVGERLAELCPTIRLVGPGRTAEREPLPQVFHTQPALVYFPPGAVEGRAGIALTHGQVVAGIRAVRWSAGIGLEDVLVQWLPLHDPLGLFGLLSQVFVGGRVHVFPPRACGAAAEGVLRYVGESRATVTLGRAAGYARLREAAEAGATGRLDLARWRVALVGGGLTPPELTRFCAAFASYGVRAATATPLYHVAEAAFAVTCKQPDTDPTVAAVDETALRERGKVRHVHEEKGEGTARILSSGHPVVGMRVRTVGPDGAPAPAHVVGDIEISGGAVMSGYHRDLRSTLRSVRNGWFRTGDRGFLWNGELFVTEPAERVVGEQRG</sequence>